<organism evidence="1 2">
    <name type="scientific">Pseudogulbenkiania subflava DSM 22618</name>
    <dbReference type="NCBI Taxonomy" id="1123014"/>
    <lineage>
        <taxon>Bacteria</taxon>
        <taxon>Pseudomonadati</taxon>
        <taxon>Pseudomonadota</taxon>
        <taxon>Betaproteobacteria</taxon>
        <taxon>Neisseriales</taxon>
        <taxon>Chromobacteriaceae</taxon>
        <taxon>Pseudogulbenkiania</taxon>
    </lineage>
</organism>
<sequence>MPSDVFIAINSDALYTMSKVYIGRALLRKGSSDLDEYQLWASLALELLGKAALAHKHPSLVVDPTHSPSMFVAAGINVTTDVKTITAKTLFERLAHLVPRFDKTIQKFCLEISERRNAELHSADIPFRAMRLDAWEARYWHACDTILLHMGSSLEQWLGAADAKAPRHLLDEAAKALDAAVKLRVEAAKEQFEALKKVERDRLMAEAELREPQHLAGLFKGSYDEIWKECCPACKCRAFMTGEQTGEDINEEWDEDAIWEIVDREFVGEEFHCPTCDLTLMGSDEINAAGVSYIHKDQQEREMEYEPDYGND</sequence>
<protein>
    <submittedName>
        <fullName evidence="1">Uncharacterized protein</fullName>
    </submittedName>
</protein>
<evidence type="ECO:0000313" key="2">
    <source>
        <dbReference type="Proteomes" id="UP000192920"/>
    </source>
</evidence>
<keyword evidence="2" id="KW-1185">Reference proteome</keyword>
<reference evidence="2" key="1">
    <citation type="submission" date="2017-04" db="EMBL/GenBank/DDBJ databases">
        <authorList>
            <person name="Varghese N."/>
            <person name="Submissions S."/>
        </authorList>
    </citation>
    <scope>NUCLEOTIDE SEQUENCE [LARGE SCALE GENOMIC DNA]</scope>
    <source>
        <strain evidence="2">DSM 22618</strain>
    </source>
</reference>
<proteinExistence type="predicted"/>
<accession>A0A1Y6BQ49</accession>
<gene>
    <name evidence="1" type="ORF">SAMN02745746_01967</name>
</gene>
<dbReference type="Proteomes" id="UP000192920">
    <property type="component" value="Unassembled WGS sequence"/>
</dbReference>
<dbReference type="EMBL" id="FXAG01000009">
    <property type="protein sequence ID" value="SMF22340.1"/>
    <property type="molecule type" value="Genomic_DNA"/>
</dbReference>
<name>A0A1Y6BQ49_9NEIS</name>
<dbReference type="AlphaFoldDB" id="A0A1Y6BQ49"/>
<evidence type="ECO:0000313" key="1">
    <source>
        <dbReference type="EMBL" id="SMF22340.1"/>
    </source>
</evidence>
<dbReference type="RefSeq" id="WP_085276235.1">
    <property type="nucleotide sequence ID" value="NZ_FXAG01000009.1"/>
</dbReference>